<keyword evidence="2" id="KW-1185">Reference proteome</keyword>
<sequence length="95" mass="10283">MRALAAQVLKTRGRAADAAIILSGGGDDFPEVEVARLALEASRSQRLRLELALRFYAEPEHWDSDLPDGSLASLDRGDVARAALQGKDQLGSHRD</sequence>
<proteinExistence type="predicted"/>
<reference evidence="1 2" key="1">
    <citation type="submission" date="2024-06" db="EMBL/GenBank/DDBJ databases">
        <authorList>
            <person name="Kaempfer P."/>
            <person name="Viver T."/>
        </authorList>
    </citation>
    <scope>NUCLEOTIDE SEQUENCE [LARGE SCALE GENOMIC DNA]</scope>
    <source>
        <strain evidence="1 2">ST-64</strain>
    </source>
</reference>
<comment type="caution">
    <text evidence="1">The sequence shown here is derived from an EMBL/GenBank/DDBJ whole genome shotgun (WGS) entry which is preliminary data.</text>
</comment>
<gene>
    <name evidence="1" type="ORF">ABS767_01745</name>
</gene>
<dbReference type="Proteomes" id="UP001629244">
    <property type="component" value="Unassembled WGS sequence"/>
</dbReference>
<name>A0ABW8YKK7_9SPHN</name>
<organism evidence="1 2">
    <name type="scientific">Sphingomonas plantiphila</name>
    <dbReference type="NCBI Taxonomy" id="3163295"/>
    <lineage>
        <taxon>Bacteria</taxon>
        <taxon>Pseudomonadati</taxon>
        <taxon>Pseudomonadota</taxon>
        <taxon>Alphaproteobacteria</taxon>
        <taxon>Sphingomonadales</taxon>
        <taxon>Sphingomonadaceae</taxon>
        <taxon>Sphingomonas</taxon>
    </lineage>
</organism>
<accession>A0ABW8YKK7</accession>
<evidence type="ECO:0000313" key="2">
    <source>
        <dbReference type="Proteomes" id="UP001629244"/>
    </source>
</evidence>
<protein>
    <submittedName>
        <fullName evidence="1">Uncharacterized protein</fullName>
    </submittedName>
</protein>
<evidence type="ECO:0000313" key="1">
    <source>
        <dbReference type="EMBL" id="MFL9839673.1"/>
    </source>
</evidence>
<dbReference type="EMBL" id="JBELQC010000001">
    <property type="protein sequence ID" value="MFL9839673.1"/>
    <property type="molecule type" value="Genomic_DNA"/>
</dbReference>